<sequence length="423" mass="46797">MLITMMMTLNILLVDGNTYLIIHGNNQTDWSRIRFPYKSVYDLPNTLHCQQSVINNFHQCEIEHHEKWEVSIDSYFYETREFCCFVWQTMDCEIEQAKRCNKDYSEKIETNTKETFTKVCNKVGTGHKSNWCFWDKKTKMIAGIIIGVVLFLIAVAVAAGCGYKYFKKYQDKKIQNMENSYKIQMENFKKKIAVENRAYFDANFPDSKLQRTTSLPTGSTSPQVKALARSKSLPLHMDPNMQTPDIPDKELFFGRANVTDTSSMIVPATTPTTTATVQRGGSLPARLDPNMPTPDIPKRELFPIRANLTHSQSANVPGTTTRPGLLQRADSMPINAPIKAPIFKQAPPPTSSIAASASSSLSGSLSGAPAQAPAATPASSIASSSSSLSGAPAAVPVVTQAQVHISADEIARIQNLMDIDRTF</sequence>
<name>A0A6P6Y664_DERPT</name>
<evidence type="ECO:0000256" key="3">
    <source>
        <dbReference type="SAM" id="SignalP"/>
    </source>
</evidence>
<dbReference type="AlphaFoldDB" id="A0A6P6Y664"/>
<dbReference type="RefSeq" id="XP_027200903.1">
    <property type="nucleotide sequence ID" value="XM_027345102.1"/>
</dbReference>
<feature type="chain" id="PRO_5028125381" evidence="3">
    <location>
        <begin position="17"/>
        <end position="423"/>
    </location>
</feature>
<dbReference type="KEGG" id="dpte:113794936"/>
<protein>
    <submittedName>
        <fullName evidence="5">Uncharacterized protein LOC113794936</fullName>
    </submittedName>
</protein>
<organism evidence="4 5">
    <name type="scientific">Dermatophagoides pteronyssinus</name>
    <name type="common">European house dust mite</name>
    <dbReference type="NCBI Taxonomy" id="6956"/>
    <lineage>
        <taxon>Eukaryota</taxon>
        <taxon>Metazoa</taxon>
        <taxon>Ecdysozoa</taxon>
        <taxon>Arthropoda</taxon>
        <taxon>Chelicerata</taxon>
        <taxon>Arachnida</taxon>
        <taxon>Acari</taxon>
        <taxon>Acariformes</taxon>
        <taxon>Sarcoptiformes</taxon>
        <taxon>Astigmata</taxon>
        <taxon>Psoroptidia</taxon>
        <taxon>Analgoidea</taxon>
        <taxon>Pyroglyphidae</taxon>
        <taxon>Dermatophagoidinae</taxon>
        <taxon>Dermatophagoides</taxon>
    </lineage>
</organism>
<reference evidence="5" key="1">
    <citation type="submission" date="2025-08" db="UniProtKB">
        <authorList>
            <consortium name="RefSeq"/>
        </authorList>
    </citation>
    <scope>IDENTIFICATION</scope>
    <source>
        <strain evidence="5">Airmid</strain>
    </source>
</reference>
<keyword evidence="2" id="KW-0812">Transmembrane</keyword>
<evidence type="ECO:0000256" key="1">
    <source>
        <dbReference type="SAM" id="MobiDB-lite"/>
    </source>
</evidence>
<gene>
    <name evidence="5" type="primary">LOC113794936</name>
</gene>
<keyword evidence="4" id="KW-1185">Reference proteome</keyword>
<dbReference type="InParanoid" id="A0A6P6Y664"/>
<feature type="region of interest" description="Disordered" evidence="1">
    <location>
        <begin position="273"/>
        <end position="293"/>
    </location>
</feature>
<feature type="region of interest" description="Disordered" evidence="1">
    <location>
        <begin position="344"/>
        <end position="386"/>
    </location>
</feature>
<keyword evidence="2" id="KW-1133">Transmembrane helix</keyword>
<feature type="compositionally biased region" description="Low complexity" evidence="1">
    <location>
        <begin position="351"/>
        <end position="386"/>
    </location>
</feature>
<feature type="signal peptide" evidence="3">
    <location>
        <begin position="1"/>
        <end position="16"/>
    </location>
</feature>
<evidence type="ECO:0000256" key="2">
    <source>
        <dbReference type="SAM" id="Phobius"/>
    </source>
</evidence>
<proteinExistence type="predicted"/>
<keyword evidence="2" id="KW-0472">Membrane</keyword>
<dbReference type="Proteomes" id="UP000515146">
    <property type="component" value="Unplaced"/>
</dbReference>
<feature type="transmembrane region" description="Helical" evidence="2">
    <location>
        <begin position="141"/>
        <end position="166"/>
    </location>
</feature>
<accession>A0A6P6Y664</accession>
<keyword evidence="3" id="KW-0732">Signal</keyword>
<evidence type="ECO:0000313" key="5">
    <source>
        <dbReference type="RefSeq" id="XP_027200903.1"/>
    </source>
</evidence>
<evidence type="ECO:0000313" key="4">
    <source>
        <dbReference type="Proteomes" id="UP000515146"/>
    </source>
</evidence>